<dbReference type="STRING" id="39950.BCB69_01790"/>
<gene>
    <name evidence="1" type="ORF">BCB69_01790</name>
    <name evidence="2" type="ORF">DX915_01405</name>
</gene>
<dbReference type="SUPFAM" id="SSF48452">
    <property type="entry name" value="TPR-like"/>
    <property type="match status" value="1"/>
</dbReference>
<dbReference type="EMBL" id="CP017037">
    <property type="protein sequence ID" value="AOH38821.1"/>
    <property type="molecule type" value="Genomic_DNA"/>
</dbReference>
<dbReference type="KEGG" id="dpn:BCB69_01790"/>
<protein>
    <submittedName>
        <fullName evidence="1">Uncharacterized protein</fullName>
    </submittedName>
</protein>
<dbReference type="Proteomes" id="UP000266262">
    <property type="component" value="Unassembled WGS sequence"/>
</dbReference>
<dbReference type="SMART" id="SM00028">
    <property type="entry name" value="TPR"/>
    <property type="match status" value="4"/>
</dbReference>
<dbReference type="RefSeq" id="WP_022513049.1">
    <property type="nucleotide sequence ID" value="NZ_QWKU01000001.1"/>
</dbReference>
<evidence type="ECO:0000313" key="3">
    <source>
        <dbReference type="Proteomes" id="UP000094757"/>
    </source>
</evidence>
<dbReference type="AlphaFoldDB" id="A0A1B3WCX3"/>
<reference evidence="2 4" key="3">
    <citation type="submission" date="2018-08" db="EMBL/GenBank/DDBJ databases">
        <title>Draft genome sequence of Dialister pneumosintes KCOM 1685.</title>
        <authorList>
            <person name="Kook J.-K."/>
            <person name="Park S.-N."/>
            <person name="Lim Y.K."/>
        </authorList>
    </citation>
    <scope>NUCLEOTIDE SEQUENCE [LARGE SCALE GENOMIC DNA]</scope>
    <source>
        <strain evidence="2 4">KCOM 1685</strain>
    </source>
</reference>
<dbReference type="EMBL" id="QWKU01000001">
    <property type="protein sequence ID" value="RID94223.1"/>
    <property type="molecule type" value="Genomic_DNA"/>
</dbReference>
<dbReference type="Proteomes" id="UP000094757">
    <property type="component" value="Chromosome"/>
</dbReference>
<keyword evidence="4" id="KW-1185">Reference proteome</keyword>
<evidence type="ECO:0000313" key="4">
    <source>
        <dbReference type="Proteomes" id="UP000266262"/>
    </source>
</evidence>
<reference evidence="3" key="1">
    <citation type="submission" date="2016-08" db="EMBL/GenBank/DDBJ databases">
        <authorList>
            <person name="Holder M.E."/>
            <person name="Ajami N.J."/>
            <person name="Petrosino J.F."/>
        </authorList>
    </citation>
    <scope>NUCLEOTIDE SEQUENCE [LARGE SCALE GENOMIC DNA]</scope>
    <source>
        <strain evidence="3">F0677</strain>
    </source>
</reference>
<name>A0A1B3WCX3_9FIRM</name>
<dbReference type="InterPro" id="IPR011990">
    <property type="entry name" value="TPR-like_helical_dom_sf"/>
</dbReference>
<sequence>MKLLDTFLFICIPVSMILTGCHSSNSISTPSPIEYPISTSSISKSNEAATAYANGDNSKAISLCNDALKEDSHNYKALSLKGIALSMQGDPIQGESLILQALEINKNYTPAYYDLAIALKLQHKYEKSTEAFLRVIESDTTNTWSYYGIATNYSELRDKKNTLLYLDKAITYGGEPVQNIASTQDHFLWLHGDLDFDKRISPK</sequence>
<dbReference type="OrthoDB" id="1633926at2"/>
<reference evidence="1" key="2">
    <citation type="submission" date="2016-08" db="EMBL/GenBank/DDBJ databases">
        <authorList>
            <person name="Seilhamer J.J."/>
        </authorList>
    </citation>
    <scope>NUCLEOTIDE SEQUENCE [LARGE SCALE GENOMIC DNA]</scope>
    <source>
        <strain evidence="1">F0677</strain>
    </source>
</reference>
<organism evidence="1 3">
    <name type="scientific">Dialister pneumosintes</name>
    <dbReference type="NCBI Taxonomy" id="39950"/>
    <lineage>
        <taxon>Bacteria</taxon>
        <taxon>Bacillati</taxon>
        <taxon>Bacillota</taxon>
        <taxon>Negativicutes</taxon>
        <taxon>Veillonellales</taxon>
        <taxon>Veillonellaceae</taxon>
        <taxon>Dialister</taxon>
    </lineage>
</organism>
<evidence type="ECO:0000313" key="2">
    <source>
        <dbReference type="EMBL" id="RID94223.1"/>
    </source>
</evidence>
<evidence type="ECO:0000313" key="1">
    <source>
        <dbReference type="EMBL" id="AOH38821.1"/>
    </source>
</evidence>
<proteinExistence type="predicted"/>
<dbReference type="Gene3D" id="1.25.40.10">
    <property type="entry name" value="Tetratricopeptide repeat domain"/>
    <property type="match status" value="1"/>
</dbReference>
<accession>A0A1B3WCX3</accession>
<dbReference type="InterPro" id="IPR019734">
    <property type="entry name" value="TPR_rpt"/>
</dbReference>
<dbReference type="PROSITE" id="PS51257">
    <property type="entry name" value="PROKAR_LIPOPROTEIN"/>
    <property type="match status" value="1"/>
</dbReference>